<evidence type="ECO:0000256" key="2">
    <source>
        <dbReference type="ARBA" id="ARBA00022723"/>
    </source>
</evidence>
<keyword evidence="7" id="KW-0804">Transcription</keyword>
<evidence type="ECO:0000256" key="9">
    <source>
        <dbReference type="ARBA" id="ARBA00023242"/>
    </source>
</evidence>
<sequence length="77" mass="8455">LIEQFANIFHGNSYEQQYHVATMNNAPLLSNNIPSRSNNTVEQFTADACTVCGDKSTGIHYGAISCEGCKVIFPLFI</sequence>
<dbReference type="PANTHER" id="PTHR24082:SF473">
    <property type="entry name" value="ECDYSONE-INDUCED PROTEIN 75B, ISOFORM B"/>
    <property type="match status" value="1"/>
</dbReference>
<evidence type="ECO:0000256" key="4">
    <source>
        <dbReference type="ARBA" id="ARBA00022833"/>
    </source>
</evidence>
<dbReference type="Pfam" id="PF00105">
    <property type="entry name" value="zf-C4"/>
    <property type="match status" value="1"/>
</dbReference>
<dbReference type="GO" id="GO:0000978">
    <property type="term" value="F:RNA polymerase II cis-regulatory region sequence-specific DNA binding"/>
    <property type="evidence" value="ECO:0007669"/>
    <property type="project" value="TreeGrafter"/>
</dbReference>
<reference evidence="12" key="1">
    <citation type="submission" date="2017-02" db="UniProtKB">
        <authorList>
            <consortium name="WormBaseParasite"/>
        </authorList>
    </citation>
    <scope>IDENTIFICATION</scope>
</reference>
<keyword evidence="3" id="KW-0863">Zinc-finger</keyword>
<evidence type="ECO:0000256" key="6">
    <source>
        <dbReference type="ARBA" id="ARBA00023125"/>
    </source>
</evidence>
<dbReference type="InterPro" id="IPR050234">
    <property type="entry name" value="Nuclear_hormone_rcpt_NR1"/>
</dbReference>
<dbReference type="GO" id="GO:0009755">
    <property type="term" value="P:hormone-mediated signaling pathway"/>
    <property type="evidence" value="ECO:0007669"/>
    <property type="project" value="TreeGrafter"/>
</dbReference>
<organism evidence="11 12">
    <name type="scientific">Dracunculus medinensis</name>
    <name type="common">Guinea worm</name>
    <dbReference type="NCBI Taxonomy" id="318479"/>
    <lineage>
        <taxon>Eukaryota</taxon>
        <taxon>Metazoa</taxon>
        <taxon>Ecdysozoa</taxon>
        <taxon>Nematoda</taxon>
        <taxon>Chromadorea</taxon>
        <taxon>Rhabditida</taxon>
        <taxon>Spirurina</taxon>
        <taxon>Dracunculoidea</taxon>
        <taxon>Dracunculidae</taxon>
        <taxon>Dracunculus</taxon>
    </lineage>
</organism>
<dbReference type="GO" id="GO:0045944">
    <property type="term" value="P:positive regulation of transcription by RNA polymerase II"/>
    <property type="evidence" value="ECO:0007669"/>
    <property type="project" value="TreeGrafter"/>
</dbReference>
<evidence type="ECO:0000313" key="12">
    <source>
        <dbReference type="WBParaSite" id="DME_0000365301-mRNA-1"/>
    </source>
</evidence>
<dbReference type="InterPro" id="IPR001628">
    <property type="entry name" value="Znf_hrmn_rcpt"/>
</dbReference>
<dbReference type="GO" id="GO:0000122">
    <property type="term" value="P:negative regulation of transcription by RNA polymerase II"/>
    <property type="evidence" value="ECO:0007669"/>
    <property type="project" value="TreeGrafter"/>
</dbReference>
<dbReference type="GO" id="GO:0030154">
    <property type="term" value="P:cell differentiation"/>
    <property type="evidence" value="ECO:0007669"/>
    <property type="project" value="TreeGrafter"/>
</dbReference>
<dbReference type="InterPro" id="IPR013088">
    <property type="entry name" value="Znf_NHR/GATA"/>
</dbReference>
<dbReference type="GO" id="GO:0004879">
    <property type="term" value="F:nuclear receptor activity"/>
    <property type="evidence" value="ECO:0007669"/>
    <property type="project" value="TreeGrafter"/>
</dbReference>
<keyword evidence="6" id="KW-0238">DNA-binding</keyword>
<evidence type="ECO:0000256" key="8">
    <source>
        <dbReference type="ARBA" id="ARBA00023170"/>
    </source>
</evidence>
<dbReference type="AlphaFoldDB" id="A0A0N4U9A3"/>
<evidence type="ECO:0000259" key="10">
    <source>
        <dbReference type="PROSITE" id="PS51030"/>
    </source>
</evidence>
<keyword evidence="9" id="KW-0539">Nucleus</keyword>
<feature type="domain" description="Nuclear receptor" evidence="10">
    <location>
        <begin position="46"/>
        <end position="77"/>
    </location>
</feature>
<keyword evidence="8" id="KW-0675">Receptor</keyword>
<dbReference type="Proteomes" id="UP000038040">
    <property type="component" value="Unplaced"/>
</dbReference>
<proteinExistence type="inferred from homology"/>
<evidence type="ECO:0000256" key="3">
    <source>
        <dbReference type="ARBA" id="ARBA00022771"/>
    </source>
</evidence>
<dbReference type="GO" id="GO:0008270">
    <property type="term" value="F:zinc ion binding"/>
    <property type="evidence" value="ECO:0007669"/>
    <property type="project" value="UniProtKB-KW"/>
</dbReference>
<comment type="similarity">
    <text evidence="1">Belongs to the nuclear hormone receptor family.</text>
</comment>
<dbReference type="PANTHER" id="PTHR24082">
    <property type="entry name" value="NUCLEAR HORMONE RECEPTOR"/>
    <property type="match status" value="1"/>
</dbReference>
<dbReference type="PRINTS" id="PR00047">
    <property type="entry name" value="STROIDFINGER"/>
</dbReference>
<dbReference type="PROSITE" id="PS51030">
    <property type="entry name" value="NUCLEAR_REC_DBD_2"/>
    <property type="match status" value="1"/>
</dbReference>
<name>A0A0N4U9A3_DRAME</name>
<evidence type="ECO:0000256" key="1">
    <source>
        <dbReference type="ARBA" id="ARBA00005993"/>
    </source>
</evidence>
<evidence type="ECO:0000313" key="11">
    <source>
        <dbReference type="Proteomes" id="UP000038040"/>
    </source>
</evidence>
<keyword evidence="4" id="KW-0862">Zinc</keyword>
<dbReference type="Gene3D" id="3.30.50.10">
    <property type="entry name" value="Erythroid Transcription Factor GATA-1, subunit A"/>
    <property type="match status" value="1"/>
</dbReference>
<protein>
    <submittedName>
        <fullName evidence="12">Nuclear receptor domain-containing protein</fullName>
    </submittedName>
</protein>
<evidence type="ECO:0000256" key="7">
    <source>
        <dbReference type="ARBA" id="ARBA00023163"/>
    </source>
</evidence>
<evidence type="ECO:0000256" key="5">
    <source>
        <dbReference type="ARBA" id="ARBA00023015"/>
    </source>
</evidence>
<dbReference type="SUPFAM" id="SSF57716">
    <property type="entry name" value="Glucocorticoid receptor-like (DNA-binding domain)"/>
    <property type="match status" value="1"/>
</dbReference>
<dbReference type="WBParaSite" id="DME_0000365301-mRNA-1">
    <property type="protein sequence ID" value="DME_0000365301-mRNA-1"/>
    <property type="gene ID" value="DME_0000365301"/>
</dbReference>
<keyword evidence="5" id="KW-0805">Transcription regulation</keyword>
<keyword evidence="2" id="KW-0479">Metal-binding</keyword>
<accession>A0A0N4U9A3</accession>